<dbReference type="Proteomes" id="UP000028701">
    <property type="component" value="Unassembled WGS sequence"/>
</dbReference>
<feature type="compositionally biased region" description="Low complexity" evidence="1">
    <location>
        <begin position="1"/>
        <end position="14"/>
    </location>
</feature>
<comment type="caution">
    <text evidence="2">The sequence shown here is derived from an EMBL/GenBank/DDBJ whole genome shotgun (WGS) entry which is preliminary data.</text>
</comment>
<name>A0A081CY33_9HYPH</name>
<evidence type="ECO:0000256" key="1">
    <source>
        <dbReference type="SAM" id="MobiDB-lite"/>
    </source>
</evidence>
<gene>
    <name evidence="2" type="ORF">RRU01S_18_00340</name>
</gene>
<accession>A0A081CY33</accession>
<dbReference type="EMBL" id="BBJU01000018">
    <property type="protein sequence ID" value="GAK71579.1"/>
    <property type="molecule type" value="Genomic_DNA"/>
</dbReference>
<sequence>MSVSSGAVFSAGGSDATGGLSDESVGAGVASVSVSAEGAGALSSAGVDETGDSSPVVGADAMGCSCSSLEDSTGDAAGAGEDVVSPVVGWLSAGCVSLAVGCEGDGE</sequence>
<evidence type="ECO:0000313" key="3">
    <source>
        <dbReference type="Proteomes" id="UP000028701"/>
    </source>
</evidence>
<evidence type="ECO:0000313" key="2">
    <source>
        <dbReference type="EMBL" id="GAK71579.1"/>
    </source>
</evidence>
<dbReference type="AlphaFoldDB" id="A0A081CY33"/>
<proteinExistence type="predicted"/>
<protein>
    <submittedName>
        <fullName evidence="2">Uncharacterized protein</fullName>
    </submittedName>
</protein>
<reference evidence="2 3" key="1">
    <citation type="submission" date="2014-08" db="EMBL/GenBank/DDBJ databases">
        <title>Whole genome shotgun sequence of Rhizobium rubi NBRC 13261.</title>
        <authorList>
            <person name="Katano-Makiyama Y."/>
            <person name="Hosoyama A."/>
            <person name="Hashimoto M."/>
            <person name="Hosoyama Y."/>
            <person name="Noguchi M."/>
            <person name="Tsuchikane K."/>
            <person name="Uohara A."/>
            <person name="Ohji S."/>
            <person name="Ichikawa N."/>
            <person name="Kimura A."/>
            <person name="Yamazoe A."/>
            <person name="Fujita N."/>
        </authorList>
    </citation>
    <scope>NUCLEOTIDE SEQUENCE [LARGE SCALE GENOMIC DNA]</scope>
    <source>
        <strain evidence="2 3">NBRC 13261</strain>
    </source>
</reference>
<organism evidence="2 3">
    <name type="scientific">Agrobacterium rubi TR3 = NBRC 13261</name>
    <dbReference type="NCBI Taxonomy" id="1368415"/>
    <lineage>
        <taxon>Bacteria</taxon>
        <taxon>Pseudomonadati</taxon>
        <taxon>Pseudomonadota</taxon>
        <taxon>Alphaproteobacteria</taxon>
        <taxon>Hyphomicrobiales</taxon>
        <taxon>Rhizobiaceae</taxon>
        <taxon>Rhizobium/Agrobacterium group</taxon>
        <taxon>Agrobacterium</taxon>
    </lineage>
</organism>
<feature type="region of interest" description="Disordered" evidence="1">
    <location>
        <begin position="1"/>
        <end position="24"/>
    </location>
</feature>